<reference evidence="1 2" key="1">
    <citation type="journal article" date="2019" name="Nat. Med.">
        <title>A library of human gut bacterial isolates paired with longitudinal multiomics data enables mechanistic microbiome research.</title>
        <authorList>
            <person name="Poyet M."/>
            <person name="Groussin M."/>
            <person name="Gibbons S.M."/>
            <person name="Avila-Pacheco J."/>
            <person name="Jiang X."/>
            <person name="Kearney S.M."/>
            <person name="Perrotta A.R."/>
            <person name="Berdy B."/>
            <person name="Zhao S."/>
            <person name="Lieberman T.D."/>
            <person name="Swanson P.K."/>
            <person name="Smith M."/>
            <person name="Roesemann S."/>
            <person name="Alexander J.E."/>
            <person name="Rich S.A."/>
            <person name="Livny J."/>
            <person name="Vlamakis H."/>
            <person name="Clish C."/>
            <person name="Bullock K."/>
            <person name="Deik A."/>
            <person name="Scott J."/>
            <person name="Pierce K.A."/>
            <person name="Xavier R.J."/>
            <person name="Alm E.J."/>
        </authorList>
    </citation>
    <scope>NUCLEOTIDE SEQUENCE [LARGE SCALE GENOMIC DNA]</scope>
    <source>
        <strain evidence="1 2">BIOML-A198</strain>
    </source>
</reference>
<sequence>MLEVVKNMTLNGVSKIDGQPVAYMNASLSTDGNGSNNINTNIVNRELYNANKEQVRQDIADFDEMVYAQEDELVGGQI</sequence>
<name>A0A9X4XJH5_9FIRM</name>
<dbReference type="EMBL" id="WMQE01000033">
    <property type="protein sequence ID" value="MTK22222.1"/>
    <property type="molecule type" value="Genomic_DNA"/>
</dbReference>
<evidence type="ECO:0000313" key="1">
    <source>
        <dbReference type="EMBL" id="MTK22222.1"/>
    </source>
</evidence>
<protein>
    <submittedName>
        <fullName evidence="1">Uncharacterized protein</fullName>
    </submittedName>
</protein>
<dbReference type="AlphaFoldDB" id="A0A9X4XJH5"/>
<comment type="caution">
    <text evidence="1">The sequence shown here is derived from an EMBL/GenBank/DDBJ whole genome shotgun (WGS) entry which is preliminary data.</text>
</comment>
<dbReference type="RefSeq" id="WP_155222994.1">
    <property type="nucleotide sequence ID" value="NZ_JADOZG010000035.1"/>
</dbReference>
<gene>
    <name evidence="1" type="ORF">GMA92_12450</name>
</gene>
<evidence type="ECO:0000313" key="2">
    <source>
        <dbReference type="Proteomes" id="UP000487649"/>
    </source>
</evidence>
<dbReference type="Proteomes" id="UP000487649">
    <property type="component" value="Unassembled WGS sequence"/>
</dbReference>
<accession>A0A9X4XJH5</accession>
<organism evidence="1 2">
    <name type="scientific">Turicibacter sanguinis</name>
    <dbReference type="NCBI Taxonomy" id="154288"/>
    <lineage>
        <taxon>Bacteria</taxon>
        <taxon>Bacillati</taxon>
        <taxon>Bacillota</taxon>
        <taxon>Erysipelotrichia</taxon>
        <taxon>Erysipelotrichales</taxon>
        <taxon>Turicibacteraceae</taxon>
        <taxon>Turicibacter</taxon>
    </lineage>
</organism>
<proteinExistence type="predicted"/>